<organism evidence="2 3">
    <name type="scientific">Saccharothrix ecbatanensis</name>
    <dbReference type="NCBI Taxonomy" id="1105145"/>
    <lineage>
        <taxon>Bacteria</taxon>
        <taxon>Bacillati</taxon>
        <taxon>Actinomycetota</taxon>
        <taxon>Actinomycetes</taxon>
        <taxon>Pseudonocardiales</taxon>
        <taxon>Pseudonocardiaceae</taxon>
        <taxon>Saccharothrix</taxon>
    </lineage>
</organism>
<gene>
    <name evidence="2" type="ORF">F4560_000864</name>
</gene>
<dbReference type="EMBL" id="JACHMO010000001">
    <property type="protein sequence ID" value="MBB5801096.1"/>
    <property type="molecule type" value="Genomic_DNA"/>
</dbReference>
<evidence type="ECO:0000256" key="1">
    <source>
        <dbReference type="SAM" id="MobiDB-lite"/>
    </source>
</evidence>
<proteinExistence type="predicted"/>
<evidence type="ECO:0000313" key="3">
    <source>
        <dbReference type="Proteomes" id="UP000552097"/>
    </source>
</evidence>
<dbReference type="AlphaFoldDB" id="A0A7W9HFN7"/>
<protein>
    <submittedName>
        <fullName evidence="2">Uncharacterized protein</fullName>
    </submittedName>
</protein>
<accession>A0A7W9HFN7</accession>
<comment type="caution">
    <text evidence="2">The sequence shown here is derived from an EMBL/GenBank/DDBJ whole genome shotgun (WGS) entry which is preliminary data.</text>
</comment>
<dbReference type="RefSeq" id="WP_184916470.1">
    <property type="nucleotide sequence ID" value="NZ_JACHMO010000001.1"/>
</dbReference>
<keyword evidence="3" id="KW-1185">Reference proteome</keyword>
<evidence type="ECO:0000313" key="2">
    <source>
        <dbReference type="EMBL" id="MBB5801096.1"/>
    </source>
</evidence>
<sequence length="91" mass="9392">MVRPAVEGPQRQVTNGRVGGRGRVIAGADHSIALPTPAPPTITRGSSWIVMPNGRFSESQFQATVTTVSAPSRVAGSQAWALPTTDGGPGR</sequence>
<name>A0A7W9HFN7_9PSEU</name>
<feature type="region of interest" description="Disordered" evidence="1">
    <location>
        <begin position="1"/>
        <end position="21"/>
    </location>
</feature>
<reference evidence="2 3" key="1">
    <citation type="submission" date="2020-08" db="EMBL/GenBank/DDBJ databases">
        <title>Sequencing the genomes of 1000 actinobacteria strains.</title>
        <authorList>
            <person name="Klenk H.-P."/>
        </authorList>
    </citation>
    <scope>NUCLEOTIDE SEQUENCE [LARGE SCALE GENOMIC DNA]</scope>
    <source>
        <strain evidence="2 3">DSM 45486</strain>
    </source>
</reference>
<dbReference type="Proteomes" id="UP000552097">
    <property type="component" value="Unassembled WGS sequence"/>
</dbReference>